<dbReference type="InterPro" id="IPR029052">
    <property type="entry name" value="Metallo-depent_PP-like"/>
</dbReference>
<organism evidence="2 3">
    <name type="scientific">Enterococcus eurekensis</name>
    <dbReference type="NCBI Taxonomy" id="1159753"/>
    <lineage>
        <taxon>Bacteria</taxon>
        <taxon>Bacillati</taxon>
        <taxon>Bacillota</taxon>
        <taxon>Bacilli</taxon>
        <taxon>Lactobacillales</taxon>
        <taxon>Enterococcaceae</taxon>
        <taxon>Enterococcus</taxon>
    </lineage>
</organism>
<evidence type="ECO:0000259" key="1">
    <source>
        <dbReference type="Pfam" id="PF00149"/>
    </source>
</evidence>
<dbReference type="SUPFAM" id="SSF56300">
    <property type="entry name" value="Metallo-dependent phosphatases"/>
    <property type="match status" value="1"/>
</dbReference>
<evidence type="ECO:0000313" key="2">
    <source>
        <dbReference type="EMBL" id="MFC4710490.1"/>
    </source>
</evidence>
<dbReference type="InterPro" id="IPR004843">
    <property type="entry name" value="Calcineurin-like_PHP"/>
</dbReference>
<proteinExistence type="predicted"/>
<dbReference type="EMBL" id="JBHSGT010000044">
    <property type="protein sequence ID" value="MFC4710490.1"/>
    <property type="molecule type" value="Genomic_DNA"/>
</dbReference>
<dbReference type="PANTHER" id="PTHR42850:SF11">
    <property type="entry name" value="BIS(5'-NUCLEOSYL)-TETRAPHOSPHATASE [SYMMETRICAL]"/>
    <property type="match status" value="1"/>
</dbReference>
<protein>
    <submittedName>
        <fullName evidence="2">Metallophosphoesterase</fullName>
    </submittedName>
</protein>
<accession>A0ABV9M5Q8</accession>
<dbReference type="InterPro" id="IPR050126">
    <property type="entry name" value="Ap4A_hydrolase"/>
</dbReference>
<dbReference type="RefSeq" id="WP_379965544.1">
    <property type="nucleotide sequence ID" value="NZ_JBHSGT010000044.1"/>
</dbReference>
<evidence type="ECO:0000313" key="3">
    <source>
        <dbReference type="Proteomes" id="UP001596026"/>
    </source>
</evidence>
<name>A0ABV9M5Q8_9ENTE</name>
<gene>
    <name evidence="2" type="ORF">ACFO3L_07640</name>
</gene>
<sequence length="267" mass="31423">MAKIYALSDIHGCYDAMMYSLSAIHLEPSDLLIFLGDYVDGGDKSFRVLNEIMNLEKQYPNQVITLLGNHDEWFCNWLFFYEKNEDFYAINMGFETISSFFETSEFETIIHGSQNFANVSQNLMNLNDVLHQKMMELEEVKELFHWLKRKVTEKRYFETKNQIFVHAGIDEEDGENWKYLTMDGTFTGKYPATTGAFYKDIISGHIHSEEVSNEINDLGKVYWDGYNHFFIDGHTLKSRIVPVLQYDTETYRYTSFNAEKHSWEEIN</sequence>
<reference evidence="3" key="1">
    <citation type="journal article" date="2019" name="Int. J. Syst. Evol. Microbiol.">
        <title>The Global Catalogue of Microorganisms (GCM) 10K type strain sequencing project: providing services to taxonomists for standard genome sequencing and annotation.</title>
        <authorList>
            <consortium name="The Broad Institute Genomics Platform"/>
            <consortium name="The Broad Institute Genome Sequencing Center for Infectious Disease"/>
            <person name="Wu L."/>
            <person name="Ma J."/>
        </authorList>
    </citation>
    <scope>NUCLEOTIDE SEQUENCE [LARGE SCALE GENOMIC DNA]</scope>
    <source>
        <strain evidence="3">CGMCC 1.19061</strain>
    </source>
</reference>
<dbReference type="Pfam" id="PF00149">
    <property type="entry name" value="Metallophos"/>
    <property type="match status" value="1"/>
</dbReference>
<dbReference type="Gene3D" id="3.60.21.10">
    <property type="match status" value="1"/>
</dbReference>
<dbReference type="Proteomes" id="UP001596026">
    <property type="component" value="Unassembled WGS sequence"/>
</dbReference>
<feature type="domain" description="Calcineurin-like phosphoesterase" evidence="1">
    <location>
        <begin position="3"/>
        <end position="208"/>
    </location>
</feature>
<keyword evidence="3" id="KW-1185">Reference proteome</keyword>
<comment type="caution">
    <text evidence="2">The sequence shown here is derived from an EMBL/GenBank/DDBJ whole genome shotgun (WGS) entry which is preliminary data.</text>
</comment>
<dbReference type="PANTHER" id="PTHR42850">
    <property type="entry name" value="METALLOPHOSPHOESTERASE"/>
    <property type="match status" value="1"/>
</dbReference>